<evidence type="ECO:0000313" key="4">
    <source>
        <dbReference type="Proteomes" id="UP000321570"/>
    </source>
</evidence>
<organism evidence="3 4">
    <name type="scientific">Hymenolepis diminuta</name>
    <name type="common">Rat tapeworm</name>
    <dbReference type="NCBI Taxonomy" id="6216"/>
    <lineage>
        <taxon>Eukaryota</taxon>
        <taxon>Metazoa</taxon>
        <taxon>Spiralia</taxon>
        <taxon>Lophotrochozoa</taxon>
        <taxon>Platyhelminthes</taxon>
        <taxon>Cestoda</taxon>
        <taxon>Eucestoda</taxon>
        <taxon>Cyclophyllidea</taxon>
        <taxon>Hymenolepididae</taxon>
        <taxon>Hymenolepis</taxon>
    </lineage>
</organism>
<name>A0A564YN52_HYMDI</name>
<evidence type="ECO:0000259" key="2">
    <source>
        <dbReference type="PROSITE" id="PS50097"/>
    </source>
</evidence>
<accession>A0A564YN52</accession>
<dbReference type="Gene3D" id="3.30.710.10">
    <property type="entry name" value="Potassium Channel Kv1.1, Chain A"/>
    <property type="match status" value="1"/>
</dbReference>
<feature type="region of interest" description="Disordered" evidence="1">
    <location>
        <begin position="203"/>
        <end position="222"/>
    </location>
</feature>
<dbReference type="Proteomes" id="UP000321570">
    <property type="component" value="Unassembled WGS sequence"/>
</dbReference>
<dbReference type="PROSITE" id="PS50097">
    <property type="entry name" value="BTB"/>
    <property type="match status" value="1"/>
</dbReference>
<feature type="domain" description="BTB" evidence="2">
    <location>
        <begin position="70"/>
        <end position="134"/>
    </location>
</feature>
<evidence type="ECO:0000313" key="3">
    <source>
        <dbReference type="EMBL" id="VUZ48093.1"/>
    </source>
</evidence>
<sequence>MSHRKIPITLQSSCAFQVKMNLKNEELAYRNAHNCSLQNKRSLLDNLEIINPNPNSKCFSHFRGMRREPLDIFINSKEGEEVGAHLIVLSATFPVFGKYLCGNDIVQIRLSRFPHEVVNAAMEYAYEGIKYISPEVALRLYLLAHDLKNKVFIDGGGAKFLCARIEETNVSEVWSAANATKNEFLVEVCAPLVAVNWERHDKPPWMTSDGTGVGDIKSEGTN</sequence>
<protein>
    <recommendedName>
        <fullName evidence="2">BTB domain-containing protein</fullName>
    </recommendedName>
</protein>
<gene>
    <name evidence="3" type="ORF">WMSIL1_LOCUS7587</name>
</gene>
<dbReference type="AlphaFoldDB" id="A0A564YN52"/>
<evidence type="ECO:0000256" key="1">
    <source>
        <dbReference type="SAM" id="MobiDB-lite"/>
    </source>
</evidence>
<keyword evidence="4" id="KW-1185">Reference proteome</keyword>
<dbReference type="EMBL" id="CABIJS010000277">
    <property type="protein sequence ID" value="VUZ48093.1"/>
    <property type="molecule type" value="Genomic_DNA"/>
</dbReference>
<dbReference type="SUPFAM" id="SSF54695">
    <property type="entry name" value="POZ domain"/>
    <property type="match status" value="1"/>
</dbReference>
<dbReference type="Pfam" id="PF00651">
    <property type="entry name" value="BTB"/>
    <property type="match status" value="1"/>
</dbReference>
<dbReference type="CDD" id="cd18186">
    <property type="entry name" value="BTB_POZ_ZBTB_KLHL-like"/>
    <property type="match status" value="1"/>
</dbReference>
<proteinExistence type="predicted"/>
<dbReference type="InterPro" id="IPR011333">
    <property type="entry name" value="SKP1/BTB/POZ_sf"/>
</dbReference>
<reference evidence="3 4" key="1">
    <citation type="submission" date="2019-07" db="EMBL/GenBank/DDBJ databases">
        <authorList>
            <person name="Jastrzebski P J."/>
            <person name="Paukszto L."/>
            <person name="Jastrzebski P J."/>
        </authorList>
    </citation>
    <scope>NUCLEOTIDE SEQUENCE [LARGE SCALE GENOMIC DNA]</scope>
    <source>
        <strain evidence="3 4">WMS-il1</strain>
    </source>
</reference>
<dbReference type="InterPro" id="IPR000210">
    <property type="entry name" value="BTB/POZ_dom"/>
</dbReference>